<dbReference type="NCBIfam" id="TIGR01258">
    <property type="entry name" value="pgm_1"/>
    <property type="match status" value="2"/>
</dbReference>
<comment type="function">
    <text evidence="4 8">Catalyzes the interconversion of 2-phosphoglycerate and 3-phosphoglycerate.</text>
</comment>
<dbReference type="EMBL" id="LCAB01000010">
    <property type="protein sequence ID" value="KKR82700.1"/>
    <property type="molecule type" value="Genomic_DNA"/>
</dbReference>
<dbReference type="EC" id="5.4.2.11" evidence="4 8"/>
<dbReference type="PANTHER" id="PTHR11931">
    <property type="entry name" value="PHOSPHOGLYCERATE MUTASE"/>
    <property type="match status" value="1"/>
</dbReference>
<evidence type="ECO:0000256" key="3">
    <source>
        <dbReference type="ARBA" id="ARBA00023235"/>
    </source>
</evidence>
<evidence type="ECO:0000256" key="5">
    <source>
        <dbReference type="PIRSR" id="PIRSR613078-1"/>
    </source>
</evidence>
<protein>
    <recommendedName>
        <fullName evidence="4 8">2,3-bisphosphoglycerate-dependent phosphoglycerate mutase</fullName>
        <shortName evidence="4">BPG-dependent PGAM</shortName>
        <shortName evidence="4">PGAM</shortName>
        <shortName evidence="4">Phosphoglyceromutase</shortName>
        <shortName evidence="4">dPGM</shortName>
        <ecNumber evidence="4 8">5.4.2.11</ecNumber>
    </recommendedName>
</protein>
<feature type="binding site" evidence="4 6">
    <location>
        <position position="58"/>
    </location>
    <ligand>
        <name>substrate</name>
    </ligand>
</feature>
<evidence type="ECO:0000313" key="9">
    <source>
        <dbReference type="EMBL" id="KKR82700.1"/>
    </source>
</evidence>
<keyword evidence="2 4" id="KW-0324">Glycolysis</keyword>
<gene>
    <name evidence="4" type="primary">gpmA</name>
    <name evidence="9" type="ORF">UU29_C0010G0046</name>
</gene>
<dbReference type="PIRSF" id="PIRSF000709">
    <property type="entry name" value="6PFK_2-Ptase"/>
    <property type="match status" value="1"/>
</dbReference>
<evidence type="ECO:0000256" key="8">
    <source>
        <dbReference type="RuleBase" id="RU004512"/>
    </source>
</evidence>
<dbReference type="AlphaFoldDB" id="A0A0G0WEJ9"/>
<name>A0A0G0WEJ9_9BACT</name>
<dbReference type="SMART" id="SM00855">
    <property type="entry name" value="PGAM"/>
    <property type="match status" value="1"/>
</dbReference>
<dbReference type="GO" id="GO:0006096">
    <property type="term" value="P:glycolytic process"/>
    <property type="evidence" value="ECO:0007669"/>
    <property type="project" value="UniProtKB-UniRule"/>
</dbReference>
<comment type="caution">
    <text evidence="9">The sequence shown here is derived from an EMBL/GenBank/DDBJ whole genome shotgun (WGS) entry which is preliminary data.</text>
</comment>
<evidence type="ECO:0000256" key="2">
    <source>
        <dbReference type="ARBA" id="ARBA00023152"/>
    </source>
</evidence>
<dbReference type="PROSITE" id="PS00175">
    <property type="entry name" value="PG_MUTASE"/>
    <property type="match status" value="1"/>
</dbReference>
<dbReference type="UniPathway" id="UPA00109">
    <property type="reaction ID" value="UER00186"/>
</dbReference>
<comment type="catalytic activity">
    <reaction evidence="4 8">
        <text>(2R)-2-phosphoglycerate = (2R)-3-phosphoglycerate</text>
        <dbReference type="Rhea" id="RHEA:15901"/>
        <dbReference type="ChEBI" id="CHEBI:58272"/>
        <dbReference type="ChEBI" id="CHEBI:58289"/>
        <dbReference type="EC" id="5.4.2.11"/>
    </reaction>
</comment>
<organism evidence="9 10">
    <name type="scientific">Candidatus Daviesbacteria bacterium GW2011_GWA2_40_9</name>
    <dbReference type="NCBI Taxonomy" id="1618424"/>
    <lineage>
        <taxon>Bacteria</taxon>
        <taxon>Candidatus Daviesiibacteriota</taxon>
    </lineage>
</organism>
<feature type="active site" description="Tele-phosphohistidine intermediate" evidence="4 5">
    <location>
        <position position="9"/>
    </location>
</feature>
<feature type="binding site" evidence="4 6">
    <location>
        <begin position="85"/>
        <end position="88"/>
    </location>
    <ligand>
        <name>substrate</name>
    </ligand>
</feature>
<evidence type="ECO:0000313" key="10">
    <source>
        <dbReference type="Proteomes" id="UP000034601"/>
    </source>
</evidence>
<comment type="similarity">
    <text evidence="1 4">Belongs to the phosphoglycerate mutase family. BPG-dependent PGAM subfamily.</text>
</comment>
<feature type="binding site" evidence="4 6">
    <location>
        <begin position="8"/>
        <end position="15"/>
    </location>
    <ligand>
        <name>substrate</name>
    </ligand>
</feature>
<dbReference type="CDD" id="cd07067">
    <property type="entry name" value="HP_PGM_like"/>
    <property type="match status" value="1"/>
</dbReference>
<feature type="binding site" evidence="4 6">
    <location>
        <begin position="156"/>
        <end position="157"/>
    </location>
    <ligand>
        <name>substrate</name>
    </ligand>
</feature>
<accession>A0A0G0WEJ9</accession>
<dbReference type="InterPro" id="IPR029033">
    <property type="entry name" value="His_PPase_superfam"/>
</dbReference>
<dbReference type="HAMAP" id="MF_01039">
    <property type="entry name" value="PGAM_GpmA"/>
    <property type="match status" value="1"/>
</dbReference>
<feature type="site" description="Transition state stabilizer" evidence="4 7">
    <location>
        <position position="155"/>
    </location>
</feature>
<dbReference type="Gene3D" id="3.40.50.1240">
    <property type="entry name" value="Phosphoglycerate mutase-like"/>
    <property type="match status" value="1"/>
</dbReference>
<evidence type="ECO:0000256" key="6">
    <source>
        <dbReference type="PIRSR" id="PIRSR613078-2"/>
    </source>
</evidence>
<feature type="active site" description="Proton donor/acceptor" evidence="4 5">
    <location>
        <position position="85"/>
    </location>
</feature>
<dbReference type="Proteomes" id="UP000034601">
    <property type="component" value="Unassembled WGS sequence"/>
</dbReference>
<dbReference type="GO" id="GO:0006094">
    <property type="term" value="P:gluconeogenesis"/>
    <property type="evidence" value="ECO:0007669"/>
    <property type="project" value="UniProtKB-UniRule"/>
</dbReference>
<sequence>MPYLVLIRHGESKWNALEAWTGLTDISLDEKGRKVARKDGEFLGHLNFDRAYVSALRRAQQTLDEIKVVLGREDLETVKSAALNERDYGDLTGKNKWELKKKYGEEQFLKWRRSWNYPVPNGETLKDVYLRVYPYYKKHIFPDLKAGKNVLVVAHGNSLRALVKYLENIPDDKIPNLEISIGQIYLYQINSEGQVISKNILTPR</sequence>
<keyword evidence="4" id="KW-0312">Gluconeogenesis</keyword>
<evidence type="ECO:0000256" key="1">
    <source>
        <dbReference type="ARBA" id="ARBA00006717"/>
    </source>
</evidence>
<dbReference type="Pfam" id="PF00300">
    <property type="entry name" value="His_Phos_1"/>
    <property type="match status" value="1"/>
</dbReference>
<dbReference type="GO" id="GO:0004619">
    <property type="term" value="F:phosphoglycerate mutase activity"/>
    <property type="evidence" value="ECO:0007669"/>
    <property type="project" value="UniProtKB-UniRule"/>
</dbReference>
<dbReference type="SUPFAM" id="SSF53254">
    <property type="entry name" value="Phosphoglycerate mutase-like"/>
    <property type="match status" value="1"/>
</dbReference>
<feature type="binding site" evidence="4 6">
    <location>
        <begin position="21"/>
        <end position="22"/>
    </location>
    <ligand>
        <name>substrate</name>
    </ligand>
</feature>
<feature type="binding site" evidence="4 6">
    <location>
        <begin position="112"/>
        <end position="113"/>
    </location>
    <ligand>
        <name>substrate</name>
    </ligand>
</feature>
<dbReference type="PATRIC" id="fig|1618424.3.peg.869"/>
<keyword evidence="3 4" id="KW-0413">Isomerase</keyword>
<evidence type="ECO:0000256" key="4">
    <source>
        <dbReference type="HAMAP-Rule" id="MF_01039"/>
    </source>
</evidence>
<dbReference type="InterPro" id="IPR005952">
    <property type="entry name" value="Phosphogly_mut1"/>
</dbReference>
<evidence type="ECO:0000256" key="7">
    <source>
        <dbReference type="PIRSR" id="PIRSR613078-3"/>
    </source>
</evidence>
<dbReference type="InterPro" id="IPR013078">
    <property type="entry name" value="His_Pase_superF_clade-1"/>
</dbReference>
<feature type="binding site" evidence="4 6">
    <location>
        <position position="96"/>
    </location>
    <ligand>
        <name>substrate</name>
    </ligand>
</feature>
<proteinExistence type="inferred from homology"/>
<comment type="pathway">
    <text evidence="4 8">Carbohydrate degradation; glycolysis; pyruvate from D-glyceraldehyde 3-phosphate: step 3/5.</text>
</comment>
<reference evidence="9 10" key="1">
    <citation type="journal article" date="2015" name="Nature">
        <title>rRNA introns, odd ribosomes, and small enigmatic genomes across a large radiation of phyla.</title>
        <authorList>
            <person name="Brown C.T."/>
            <person name="Hug L.A."/>
            <person name="Thomas B.C."/>
            <person name="Sharon I."/>
            <person name="Castelle C.J."/>
            <person name="Singh A."/>
            <person name="Wilkins M.J."/>
            <person name="Williams K.H."/>
            <person name="Banfield J.F."/>
        </authorList>
    </citation>
    <scope>NUCLEOTIDE SEQUENCE [LARGE SCALE GENOMIC DNA]</scope>
</reference>
<dbReference type="InterPro" id="IPR001345">
    <property type="entry name" value="PG/BPGM_mutase_AS"/>
</dbReference>